<evidence type="ECO:0000313" key="3">
    <source>
        <dbReference type="EMBL" id="CAI9096734.1"/>
    </source>
</evidence>
<dbReference type="NCBIfam" id="TIGR01571">
    <property type="entry name" value="A_thal_Cys_rich"/>
    <property type="match status" value="1"/>
</dbReference>
<dbReference type="Proteomes" id="UP001161247">
    <property type="component" value="Chromosome 2"/>
</dbReference>
<dbReference type="PANTHER" id="PTHR15907">
    <property type="entry name" value="DUF614 FAMILY PROTEIN-RELATED"/>
    <property type="match status" value="1"/>
</dbReference>
<name>A0AAV1CM98_OLDCO</name>
<feature type="transmembrane region" description="Helical" evidence="2">
    <location>
        <begin position="108"/>
        <end position="127"/>
    </location>
</feature>
<accession>A0AAV1CM98</accession>
<gene>
    <name evidence="3" type="ORF">OLC1_LOCUS7413</name>
</gene>
<feature type="region of interest" description="Disordered" evidence="1">
    <location>
        <begin position="1"/>
        <end position="36"/>
    </location>
</feature>
<dbReference type="EMBL" id="OX459119">
    <property type="protein sequence ID" value="CAI9096734.1"/>
    <property type="molecule type" value="Genomic_DNA"/>
</dbReference>
<dbReference type="Pfam" id="PF04749">
    <property type="entry name" value="PLAC8"/>
    <property type="match status" value="1"/>
</dbReference>
<protein>
    <submittedName>
        <fullName evidence="3">OLC1v1032943C2</fullName>
    </submittedName>
</protein>
<dbReference type="InterPro" id="IPR006461">
    <property type="entry name" value="PLAC_motif_containing"/>
</dbReference>
<evidence type="ECO:0000313" key="4">
    <source>
        <dbReference type="Proteomes" id="UP001161247"/>
    </source>
</evidence>
<evidence type="ECO:0000256" key="2">
    <source>
        <dbReference type="SAM" id="Phobius"/>
    </source>
</evidence>
<sequence length="197" mass="21286">MYPAVPDEYQKPVGQPSAPPYDDPPATGIPVIPPPSNYAYADNSGAPPQPPHPYIPSGSAPGNWSTGLCDCCSDCSTCCMTCCCPCITFGQVAEIVDRGSTSCVISGLLYGLLCHFTGCACVYASFYRTKMRQQYNLPETPCADFLVHCCCECCALSQEYRHLKSQGFELSLGWSGNMEKQNRGLTMSPIVPHGMSR</sequence>
<reference evidence="3" key="1">
    <citation type="submission" date="2023-03" db="EMBL/GenBank/DDBJ databases">
        <authorList>
            <person name="Julca I."/>
        </authorList>
    </citation>
    <scope>NUCLEOTIDE SEQUENCE</scope>
</reference>
<proteinExistence type="predicted"/>
<keyword evidence="4" id="KW-1185">Reference proteome</keyword>
<dbReference type="AlphaFoldDB" id="A0AAV1CM98"/>
<evidence type="ECO:0000256" key="1">
    <source>
        <dbReference type="SAM" id="MobiDB-lite"/>
    </source>
</evidence>
<organism evidence="3 4">
    <name type="scientific">Oldenlandia corymbosa var. corymbosa</name>
    <dbReference type="NCBI Taxonomy" id="529605"/>
    <lineage>
        <taxon>Eukaryota</taxon>
        <taxon>Viridiplantae</taxon>
        <taxon>Streptophyta</taxon>
        <taxon>Embryophyta</taxon>
        <taxon>Tracheophyta</taxon>
        <taxon>Spermatophyta</taxon>
        <taxon>Magnoliopsida</taxon>
        <taxon>eudicotyledons</taxon>
        <taxon>Gunneridae</taxon>
        <taxon>Pentapetalae</taxon>
        <taxon>asterids</taxon>
        <taxon>lamiids</taxon>
        <taxon>Gentianales</taxon>
        <taxon>Rubiaceae</taxon>
        <taxon>Rubioideae</taxon>
        <taxon>Spermacoceae</taxon>
        <taxon>Hedyotis-Oldenlandia complex</taxon>
        <taxon>Oldenlandia</taxon>
    </lineage>
</organism>
<keyword evidence="2" id="KW-0472">Membrane</keyword>
<keyword evidence="2" id="KW-0812">Transmembrane</keyword>
<keyword evidence="2" id="KW-1133">Transmembrane helix</keyword>